<feature type="transmembrane region" description="Helical" evidence="8">
    <location>
        <begin position="779"/>
        <end position="800"/>
    </location>
</feature>
<dbReference type="PANTHER" id="PTHR12308:SF84">
    <property type="entry name" value="ANOCTAMIN"/>
    <property type="match status" value="1"/>
</dbReference>
<feature type="transmembrane region" description="Helical" evidence="8">
    <location>
        <begin position="459"/>
        <end position="482"/>
    </location>
</feature>
<dbReference type="PANTHER" id="PTHR12308">
    <property type="entry name" value="ANOCTAMIN"/>
    <property type="match status" value="1"/>
</dbReference>
<evidence type="ECO:0000256" key="3">
    <source>
        <dbReference type="ARBA" id="ARBA00022475"/>
    </source>
</evidence>
<keyword evidence="6 8" id="KW-0472">Membrane</keyword>
<accession>A0A8J6LC45</accession>
<evidence type="ECO:0000313" key="11">
    <source>
        <dbReference type="EMBL" id="KAH0816744.1"/>
    </source>
</evidence>
<evidence type="ECO:0000256" key="1">
    <source>
        <dbReference type="ARBA" id="ARBA00004651"/>
    </source>
</evidence>
<dbReference type="Pfam" id="PF04547">
    <property type="entry name" value="Anoctamin"/>
    <property type="match status" value="1"/>
</dbReference>
<evidence type="ECO:0000256" key="2">
    <source>
        <dbReference type="ARBA" id="ARBA00009671"/>
    </source>
</evidence>
<dbReference type="AlphaFoldDB" id="A0A8J6LC45"/>
<dbReference type="Pfam" id="PF16178">
    <property type="entry name" value="Anoct_dimer"/>
    <property type="match status" value="1"/>
</dbReference>
<feature type="transmembrane region" description="Helical" evidence="8">
    <location>
        <begin position="12"/>
        <end position="31"/>
    </location>
</feature>
<keyword evidence="4 8" id="KW-0812">Transmembrane</keyword>
<evidence type="ECO:0000256" key="5">
    <source>
        <dbReference type="ARBA" id="ARBA00022989"/>
    </source>
</evidence>
<evidence type="ECO:0000256" key="8">
    <source>
        <dbReference type="RuleBase" id="RU280814"/>
    </source>
</evidence>
<comment type="similarity">
    <text evidence="2 8">Belongs to the anoctamin family.</text>
</comment>
<dbReference type="GO" id="GO:0005886">
    <property type="term" value="C:plasma membrane"/>
    <property type="evidence" value="ECO:0007669"/>
    <property type="project" value="UniProtKB-SubCell"/>
</dbReference>
<evidence type="ECO:0000313" key="12">
    <source>
        <dbReference type="Proteomes" id="UP000719412"/>
    </source>
</evidence>
<comment type="caution">
    <text evidence="11">The sequence shown here is derived from an EMBL/GenBank/DDBJ whole genome shotgun (WGS) entry which is preliminary data.</text>
</comment>
<dbReference type="GO" id="GO:0005254">
    <property type="term" value="F:chloride channel activity"/>
    <property type="evidence" value="ECO:0007669"/>
    <property type="project" value="TreeGrafter"/>
</dbReference>
<keyword evidence="7" id="KW-0325">Glycoprotein</keyword>
<feature type="domain" description="Anoctamin transmembrane" evidence="9">
    <location>
        <begin position="251"/>
        <end position="811"/>
    </location>
</feature>
<comment type="subcellular location">
    <subcellularLocation>
        <location evidence="1">Cell membrane</location>
        <topology evidence="1">Multi-pass membrane protein</topology>
    </subcellularLocation>
    <subcellularLocation>
        <location evidence="8">Membrane</location>
        <topology evidence="8">Multi-pass membrane protein</topology>
    </subcellularLocation>
</comment>
<dbReference type="GO" id="GO:0046983">
    <property type="term" value="F:protein dimerization activity"/>
    <property type="evidence" value="ECO:0007669"/>
    <property type="project" value="InterPro"/>
</dbReference>
<dbReference type="EMBL" id="JABDTM020021016">
    <property type="protein sequence ID" value="KAH0816744.1"/>
    <property type="molecule type" value="Genomic_DNA"/>
</dbReference>
<keyword evidence="12" id="KW-1185">Reference proteome</keyword>
<feature type="transmembrane region" description="Helical" evidence="8">
    <location>
        <begin position="340"/>
        <end position="359"/>
    </location>
</feature>
<reference evidence="11" key="1">
    <citation type="journal article" date="2020" name="J Insects Food Feed">
        <title>The yellow mealworm (Tenebrio molitor) genome: a resource for the emerging insects as food and feed industry.</title>
        <authorList>
            <person name="Eriksson T."/>
            <person name="Andere A."/>
            <person name="Kelstrup H."/>
            <person name="Emery V."/>
            <person name="Picard C."/>
        </authorList>
    </citation>
    <scope>NUCLEOTIDE SEQUENCE</scope>
    <source>
        <strain evidence="11">Stoneville</strain>
        <tissue evidence="11">Whole head</tissue>
    </source>
</reference>
<feature type="transmembrane region" description="Helical" evidence="8">
    <location>
        <begin position="414"/>
        <end position="439"/>
    </location>
</feature>
<keyword evidence="3" id="KW-1003">Cell membrane</keyword>
<dbReference type="InterPro" id="IPR007632">
    <property type="entry name" value="Anoctamin"/>
</dbReference>
<dbReference type="Proteomes" id="UP000719412">
    <property type="component" value="Unassembled WGS sequence"/>
</dbReference>
<name>A0A8J6LC45_TENMO</name>
<protein>
    <recommendedName>
        <fullName evidence="8">Anoctamin</fullName>
    </recommendedName>
</protein>
<feature type="domain" description="Anoctamin dimerisation" evidence="10">
    <location>
        <begin position="54"/>
        <end position="248"/>
    </location>
</feature>
<evidence type="ECO:0000256" key="7">
    <source>
        <dbReference type="ARBA" id="ARBA00023180"/>
    </source>
</evidence>
<keyword evidence="5 8" id="KW-1133">Transmembrane helix</keyword>
<dbReference type="InterPro" id="IPR032394">
    <property type="entry name" value="Anoct_dimer"/>
</dbReference>
<sequence length="845" mass="97652">MLISVGPVRKPKIVYVWVLKLFIWFYYRSALDKNSSKPNRRKELNKQGKVTEPEKSVDFVLVYEKSAVTDDAYTKIETFIFNLEQKGFQLKSSVFTVNDDINFIKIHAPDNVLLNFAEIFNIQLSFQNVDYKVYPTRPYEFMGTELTLPDIYSPNYARARATLSGATPAAITNAEKGLIIHKVLSKNPYGDQRHEYGIEKLINKKIFDSAFPLHDGPHEWTQEGPLNDRQLLTKYWSSLKCWYKQQPLDLIEKYYGPETSFYFAWLGFYNRMLIPASAAGFAFFLLGIVSFHQAFTLRSKEVCESDLILCPRCIVEHCKYELLKSSCLHSHLIYLFDNPLVITFAALMSIWSTVFLELWRREEAMLQIRWNLRHIETDCSLRPEYEEKTPYRRISPITGTLEPYTPKKILCYRYAITSSAILLLGLLMALGIFGVMVYVKSMSVFLTRSSSSTIITTNVGLVASASGSIMSVCFILLFELLYGKIAMWLTNKENPRTQVDFDNSYTYKSYAIAFVNNYCVIFYIAFMKARFYTYPGDHELWTSVGGIGSDLCDPAGCIIELGIQLVIILLAKNLLMTAKQYIRPQVLIWINRFRKKKDKSVDITLQWECDYMLNAVVKYHMMGEYMQMIIQYGFVTFFVAAFPPAPLLALFNNLIELRVDAFKMTQAYRRPVAFKVPNLAAWNGILQGVTYIGVATNAFVIAFTSEFVQRAVYKHTVTNDLQGYVNSTLSAFNVSEYPLTYEGPTNISVCYYPGKRYPPDHTEKYELTDDHWYNLTIKFLTVVIFEHLVMLVTGVIAYIIPDIPFSVKEHINYQRDQYKEVKLKALQNTYLRQQDKKKTDIFVEM</sequence>
<gene>
    <name evidence="11" type="ORF">GEV33_006046</name>
</gene>
<organism evidence="11 12">
    <name type="scientific">Tenebrio molitor</name>
    <name type="common">Yellow mealworm beetle</name>
    <dbReference type="NCBI Taxonomy" id="7067"/>
    <lineage>
        <taxon>Eukaryota</taxon>
        <taxon>Metazoa</taxon>
        <taxon>Ecdysozoa</taxon>
        <taxon>Arthropoda</taxon>
        <taxon>Hexapoda</taxon>
        <taxon>Insecta</taxon>
        <taxon>Pterygota</taxon>
        <taxon>Neoptera</taxon>
        <taxon>Endopterygota</taxon>
        <taxon>Coleoptera</taxon>
        <taxon>Polyphaga</taxon>
        <taxon>Cucujiformia</taxon>
        <taxon>Tenebrionidae</taxon>
        <taxon>Tenebrio</taxon>
    </lineage>
</organism>
<proteinExistence type="inferred from homology"/>
<comment type="caution">
    <text evidence="8">Lacks conserved residue(s) required for the propagation of feature annotation.</text>
</comment>
<feature type="transmembrane region" description="Helical" evidence="8">
    <location>
        <begin position="272"/>
        <end position="291"/>
    </location>
</feature>
<dbReference type="InterPro" id="IPR049452">
    <property type="entry name" value="Anoctamin_TM"/>
</dbReference>
<evidence type="ECO:0000259" key="9">
    <source>
        <dbReference type="Pfam" id="PF04547"/>
    </source>
</evidence>
<evidence type="ECO:0000256" key="6">
    <source>
        <dbReference type="ARBA" id="ARBA00023136"/>
    </source>
</evidence>
<evidence type="ECO:0000256" key="4">
    <source>
        <dbReference type="ARBA" id="ARBA00022692"/>
    </source>
</evidence>
<evidence type="ECO:0000259" key="10">
    <source>
        <dbReference type="Pfam" id="PF16178"/>
    </source>
</evidence>
<reference evidence="11" key="2">
    <citation type="submission" date="2021-08" db="EMBL/GenBank/DDBJ databases">
        <authorList>
            <person name="Eriksson T."/>
        </authorList>
    </citation>
    <scope>NUCLEOTIDE SEQUENCE</scope>
    <source>
        <strain evidence="11">Stoneville</strain>
        <tissue evidence="11">Whole head</tissue>
    </source>
</reference>
<feature type="transmembrane region" description="Helical" evidence="8">
    <location>
        <begin position="629"/>
        <end position="651"/>
    </location>
</feature>